<dbReference type="GeneID" id="105365263"/>
<evidence type="ECO:0000313" key="2">
    <source>
        <dbReference type="Proteomes" id="UP000695007"/>
    </source>
</evidence>
<accession>A0AAJ6YP63</accession>
<protein>
    <submittedName>
        <fullName evidence="3">Uncharacterized protein LOC105365263</fullName>
    </submittedName>
</protein>
<dbReference type="InterPro" id="IPR038792">
    <property type="entry name" value="CFAP97D1/2"/>
</dbReference>
<dbReference type="KEGG" id="csol:105365263"/>
<organism evidence="2 3">
    <name type="scientific">Ceratosolen solmsi marchali</name>
    <dbReference type="NCBI Taxonomy" id="326594"/>
    <lineage>
        <taxon>Eukaryota</taxon>
        <taxon>Metazoa</taxon>
        <taxon>Ecdysozoa</taxon>
        <taxon>Arthropoda</taxon>
        <taxon>Hexapoda</taxon>
        <taxon>Insecta</taxon>
        <taxon>Pterygota</taxon>
        <taxon>Neoptera</taxon>
        <taxon>Endopterygota</taxon>
        <taxon>Hymenoptera</taxon>
        <taxon>Apocrita</taxon>
        <taxon>Proctotrupomorpha</taxon>
        <taxon>Chalcidoidea</taxon>
        <taxon>Agaonidae</taxon>
        <taxon>Agaoninae</taxon>
        <taxon>Ceratosolen</taxon>
    </lineage>
</organism>
<gene>
    <name evidence="3" type="primary">LOC105365263</name>
</gene>
<sequence>MSTSRPVTSRPVTSRKCKSAVYIWDRRTFQQHRLKVREAKATVNMKTPERRPHILYKAKRLQFERDRQEQIARDNFILYKRLTDIMSGKLRRKYPITQQKSNCIKLR</sequence>
<evidence type="ECO:0000313" key="3">
    <source>
        <dbReference type="RefSeq" id="XP_011501680.1"/>
    </source>
</evidence>
<dbReference type="PANTHER" id="PTHR33768">
    <property type="entry name" value="MIP11318P"/>
    <property type="match status" value="1"/>
</dbReference>
<dbReference type="Proteomes" id="UP000695007">
    <property type="component" value="Unplaced"/>
</dbReference>
<dbReference type="RefSeq" id="XP_011501680.1">
    <property type="nucleotide sequence ID" value="XM_011503378.1"/>
</dbReference>
<keyword evidence="2" id="KW-1185">Reference proteome</keyword>
<dbReference type="AlphaFoldDB" id="A0AAJ6YP63"/>
<reference evidence="3" key="1">
    <citation type="submission" date="2025-08" db="UniProtKB">
        <authorList>
            <consortium name="RefSeq"/>
        </authorList>
    </citation>
    <scope>IDENTIFICATION</scope>
</reference>
<proteinExistence type="inferred from homology"/>
<comment type="similarity">
    <text evidence="1">Belongs to the CFAP97 family.</text>
</comment>
<dbReference type="PANTHER" id="PTHR33768:SF3">
    <property type="entry name" value="MIP11318P"/>
    <property type="match status" value="1"/>
</dbReference>
<dbReference type="InterPro" id="IPR029488">
    <property type="entry name" value="Hmw/CFAP97"/>
</dbReference>
<dbReference type="Pfam" id="PF13879">
    <property type="entry name" value="Hmw_CFAP97"/>
    <property type="match status" value="1"/>
</dbReference>
<evidence type="ECO:0000256" key="1">
    <source>
        <dbReference type="ARBA" id="ARBA00008315"/>
    </source>
</evidence>
<name>A0AAJ6YP63_9HYME</name>